<evidence type="ECO:0000256" key="1">
    <source>
        <dbReference type="ARBA" id="ARBA00023239"/>
    </source>
</evidence>
<organism evidence="3 4">
    <name type="scientific">Amycolatopsis lurida NRRL 2430</name>
    <dbReference type="NCBI Taxonomy" id="1460371"/>
    <lineage>
        <taxon>Bacteria</taxon>
        <taxon>Bacillati</taxon>
        <taxon>Actinomycetota</taxon>
        <taxon>Actinomycetes</taxon>
        <taxon>Pseudonocardiales</taxon>
        <taxon>Pseudonocardiaceae</taxon>
        <taxon>Amycolatopsis</taxon>
    </lineage>
</organism>
<evidence type="ECO:0000313" key="3">
    <source>
        <dbReference type="EMBL" id="KFU82024.1"/>
    </source>
</evidence>
<dbReference type="GO" id="GO:0046872">
    <property type="term" value="F:metal ion binding"/>
    <property type="evidence" value="ECO:0007669"/>
    <property type="project" value="UniProtKB-KW"/>
</dbReference>
<dbReference type="InterPro" id="IPR034686">
    <property type="entry name" value="Terpene_cyclase-like_2"/>
</dbReference>
<dbReference type="PANTHER" id="PTHR35201">
    <property type="entry name" value="TERPENE SYNTHASE"/>
    <property type="match status" value="1"/>
</dbReference>
<keyword evidence="2" id="KW-0460">Magnesium</keyword>
<dbReference type="Pfam" id="PF19086">
    <property type="entry name" value="Terpene_syn_C_2"/>
    <property type="match status" value="1"/>
</dbReference>
<dbReference type="RefSeq" id="WP_034307159.1">
    <property type="nucleotide sequence ID" value="NZ_JFBM01000004.1"/>
</dbReference>
<dbReference type="InterPro" id="IPR008949">
    <property type="entry name" value="Isoprenoid_synthase_dom_sf"/>
</dbReference>
<reference evidence="3 4" key="1">
    <citation type="journal article" date="2014" name="Genome Announc.">
        <title>Draft Genome Sequence of Amycolatopsis lurida NRRL 2430, Producer of the Glycopeptide Family Antibiotic Ristocetin.</title>
        <authorList>
            <person name="Kwun M.J."/>
            <person name="Hong H.J."/>
        </authorList>
    </citation>
    <scope>NUCLEOTIDE SEQUENCE [LARGE SCALE GENOMIC DNA]</scope>
    <source>
        <strain evidence="3 4">NRRL 2430</strain>
    </source>
</reference>
<accession>A0A2P2FZ78</accession>
<comment type="similarity">
    <text evidence="2">Belongs to the terpene synthase family.</text>
</comment>
<keyword evidence="2" id="KW-0479">Metal-binding</keyword>
<dbReference type="EC" id="4.2.3.-" evidence="2"/>
<comment type="cofactor">
    <cofactor evidence="2">
        <name>Mg(2+)</name>
        <dbReference type="ChEBI" id="CHEBI:18420"/>
    </cofactor>
</comment>
<evidence type="ECO:0000313" key="4">
    <source>
        <dbReference type="Proteomes" id="UP000256220"/>
    </source>
</evidence>
<comment type="caution">
    <text evidence="3">The sequence shown here is derived from an EMBL/GenBank/DDBJ whole genome shotgun (WGS) entry which is preliminary data.</text>
</comment>
<name>A0A2P2FZ78_AMYLU</name>
<dbReference type="PANTHER" id="PTHR35201:SF4">
    <property type="entry name" value="BETA-PINACENE SYNTHASE-RELATED"/>
    <property type="match status" value="1"/>
</dbReference>
<dbReference type="SUPFAM" id="SSF48576">
    <property type="entry name" value="Terpenoid synthases"/>
    <property type="match status" value="1"/>
</dbReference>
<dbReference type="EMBL" id="JFBM01000004">
    <property type="protein sequence ID" value="KFU82024.1"/>
    <property type="molecule type" value="Genomic_DNA"/>
</dbReference>
<dbReference type="GO" id="GO:0010333">
    <property type="term" value="F:terpene synthase activity"/>
    <property type="evidence" value="ECO:0007669"/>
    <property type="project" value="InterPro"/>
</dbReference>
<proteinExistence type="inferred from homology"/>
<dbReference type="Proteomes" id="UP000256220">
    <property type="component" value="Unassembled WGS sequence"/>
</dbReference>
<gene>
    <name evidence="3" type="ORF">BB31_06690</name>
</gene>
<evidence type="ECO:0000256" key="2">
    <source>
        <dbReference type="RuleBase" id="RU366034"/>
    </source>
</evidence>
<keyword evidence="1 2" id="KW-0456">Lyase</keyword>
<dbReference type="Gene3D" id="1.10.600.10">
    <property type="entry name" value="Farnesyl Diphosphate Synthase"/>
    <property type="match status" value="1"/>
</dbReference>
<sequence length="341" mass="38334">MERAVFDLPFPAAELPVLTEVAQRHRRWLVDSGLLASPAAIDRLMSWCPHRCAAHFHPDARGPELLLATDFYGWMMAADGQFDGPLADRPDHVRELIQRHVAILDADGPSPLSPAERAFTDIWERLTEGMSSAWQARAAACFARFLQGYIEEAANRRDQATLLPDGYLDLRIRTGATDIIMMLAERIDDCELPLRVARHETVRQLCHLSAQVIDVVQDVLSLDKEVADGDLHNIVLVLCRHHGWDTERAVGHCRTMVQDWTDSFVVLQSSLPTVRAELHLTDSEWARVCRYAGALRACMRGNHDWCGESPRYAPDAGQGRPYVGYLEGLDRAYALPESEHP</sequence>
<keyword evidence="4" id="KW-1185">Reference proteome</keyword>
<protein>
    <recommendedName>
        <fullName evidence="2">Terpene synthase</fullName>
        <ecNumber evidence="2">4.2.3.-</ecNumber>
    </recommendedName>
</protein>
<dbReference type="AlphaFoldDB" id="A0A2P2FZ78"/>